<proteinExistence type="predicted"/>
<evidence type="ECO:0008006" key="3">
    <source>
        <dbReference type="Google" id="ProtNLM"/>
    </source>
</evidence>
<dbReference type="InterPro" id="IPR046349">
    <property type="entry name" value="C1-like_sf"/>
</dbReference>
<reference evidence="1" key="1">
    <citation type="journal article" date="2022" name="Plant J.">
        <title>Strategies of tolerance reflected in two North American maple genomes.</title>
        <authorList>
            <person name="McEvoy S.L."/>
            <person name="Sezen U.U."/>
            <person name="Trouern-Trend A."/>
            <person name="McMahon S.M."/>
            <person name="Schaberg P.G."/>
            <person name="Yang J."/>
            <person name="Wegrzyn J.L."/>
            <person name="Swenson N.G."/>
        </authorList>
    </citation>
    <scope>NUCLEOTIDE SEQUENCE</scope>
    <source>
        <strain evidence="1">NS2018</strain>
    </source>
</reference>
<comment type="caution">
    <text evidence="1">The sequence shown here is derived from an EMBL/GenBank/DDBJ whole genome shotgun (WGS) entry which is preliminary data.</text>
</comment>
<gene>
    <name evidence="1" type="ORF">LWI29_022105</name>
</gene>
<organism evidence="1 2">
    <name type="scientific">Acer saccharum</name>
    <name type="common">Sugar maple</name>
    <dbReference type="NCBI Taxonomy" id="4024"/>
    <lineage>
        <taxon>Eukaryota</taxon>
        <taxon>Viridiplantae</taxon>
        <taxon>Streptophyta</taxon>
        <taxon>Embryophyta</taxon>
        <taxon>Tracheophyta</taxon>
        <taxon>Spermatophyta</taxon>
        <taxon>Magnoliopsida</taxon>
        <taxon>eudicotyledons</taxon>
        <taxon>Gunneridae</taxon>
        <taxon>Pentapetalae</taxon>
        <taxon>rosids</taxon>
        <taxon>malvids</taxon>
        <taxon>Sapindales</taxon>
        <taxon>Sapindaceae</taxon>
        <taxon>Hippocastanoideae</taxon>
        <taxon>Acereae</taxon>
        <taxon>Acer</taxon>
    </lineage>
</organism>
<reference evidence="1" key="2">
    <citation type="submission" date="2023-06" db="EMBL/GenBank/DDBJ databases">
        <authorList>
            <person name="Swenson N.G."/>
            <person name="Wegrzyn J.L."/>
            <person name="Mcevoy S.L."/>
        </authorList>
    </citation>
    <scope>NUCLEOTIDE SEQUENCE</scope>
    <source>
        <strain evidence="1">NS2018</strain>
        <tissue evidence="1">Leaf</tissue>
    </source>
</reference>
<dbReference type="Proteomes" id="UP001168877">
    <property type="component" value="Unassembled WGS sequence"/>
</dbReference>
<dbReference type="AlphaFoldDB" id="A0AA39SMJ9"/>
<evidence type="ECO:0000313" key="1">
    <source>
        <dbReference type="EMBL" id="KAK0601201.1"/>
    </source>
</evidence>
<protein>
    <recommendedName>
        <fullName evidence="3">DC1 domain-containing protein</fullName>
    </recommendedName>
</protein>
<dbReference type="SUPFAM" id="SSF57889">
    <property type="entry name" value="Cysteine-rich domain"/>
    <property type="match status" value="1"/>
</dbReference>
<name>A0AA39SMJ9_ACESA</name>
<dbReference type="EMBL" id="JAUESC010000003">
    <property type="protein sequence ID" value="KAK0601201.1"/>
    <property type="molecule type" value="Genomic_DNA"/>
</dbReference>
<dbReference type="PANTHER" id="PTHR46288">
    <property type="entry name" value="PHORBOL-ESTER/DAG-TYPE DOMAIN-CONTAINING PROTEIN"/>
    <property type="match status" value="1"/>
</dbReference>
<dbReference type="PANTHER" id="PTHR46288:SF27">
    <property type="entry name" value="CYSTEINE_HISTIDINE-RICH C1 DOMAIN FAMILY PROTEIN"/>
    <property type="match status" value="1"/>
</dbReference>
<sequence length="238" mass="27707">MEQIEHFSHKNVLTYFELYEGNDDDPVCCQACCEEIYGPAYISEEYNYGFDYGLHKSCVELPVEIQHHPLHLHAPLRTLNVHSEWEFGDEPEFFICDRCRQFSRGFCYRCKDCEFNLDVQSAYFKRGIFSVAKLPQIKLQTQIKIKRRVCKITRPEMCSTARGARWLEVSDDQRCGDSSNNDGGVCDGERCATASGQRRRDVFDGQRFHGDDDLSLFPSLSFFFFTCFDRFTDGWIPT</sequence>
<accession>A0AA39SMJ9</accession>
<evidence type="ECO:0000313" key="2">
    <source>
        <dbReference type="Proteomes" id="UP001168877"/>
    </source>
</evidence>
<keyword evidence="2" id="KW-1185">Reference proteome</keyword>